<dbReference type="GO" id="GO:0051539">
    <property type="term" value="F:4 iron, 4 sulfur cluster binding"/>
    <property type="evidence" value="ECO:0007669"/>
    <property type="project" value="UniProtKB-KW"/>
</dbReference>
<evidence type="ECO:0000256" key="2">
    <source>
        <dbReference type="ARBA" id="ARBA00022722"/>
    </source>
</evidence>
<evidence type="ECO:0000256" key="4">
    <source>
        <dbReference type="ARBA" id="ARBA00022741"/>
    </source>
</evidence>
<proteinExistence type="inferred from homology"/>
<dbReference type="InterPro" id="IPR027417">
    <property type="entry name" value="P-loop_NTPase"/>
</dbReference>
<feature type="binding site" evidence="14">
    <location>
        <position position="1121"/>
    </location>
    <ligand>
        <name>[4Fe-4S] cluster</name>
        <dbReference type="ChEBI" id="CHEBI:49883"/>
    </ligand>
</feature>
<dbReference type="GO" id="GO:0003690">
    <property type="term" value="F:double-stranded DNA binding"/>
    <property type="evidence" value="ECO:0007669"/>
    <property type="project" value="UniProtKB-UniRule"/>
</dbReference>
<dbReference type="EC" id="3.1.-.-" evidence="14"/>
<accession>A0A1M6AP56</accession>
<keyword evidence="10 14" id="KW-0408">Iron</keyword>
<evidence type="ECO:0000256" key="3">
    <source>
        <dbReference type="ARBA" id="ARBA00022723"/>
    </source>
</evidence>
<sequence length="1150" mass="131811">MSLRLIYGRAGSGKTRFCLEEIKNRIQEGADHQLVYLVPEQFSFQAERDLVAMLDTGGILKTEVLSFRRMAFRVFNRLGGITYPHIHPAGKCMLIYRILDKMRDNFRIFARAYEREGFANTISTLITEFKRYNVTPEHLKKAGEELGEDHPLTAKLSELHLIYEAFEKALVQQYRDADDDLTLAARKLENSPLYSGAEVWIDGFASFTPQEYRLIECLLKQAKRVNITFCTDSIDLDGSMQELDVFHCVKYACHKIRRIAEANRIPVEKAVCLNQEVLPRFKESAELTHLEKYLNAWPYRVYGQQTRDILLFSSSNLFSEVEAAAREILSLCRDRHLRFRDIAVVIGNLEAYAEIIEVVFREYGIPCFLDRKVDIANQPLVRLVLSMMDIFIENWSYEAVFRYLKTGLTGIPQESIDNLENYVLACGIRGSRWTDEEDWQMIPGMIPDERAPEADKEYLETINRIRRQVVAPLVAFREKTLGRRKASDFCAALYDFLCELHVPERIESYIETFRKNGDLNRANQYSQVWNILMEVFDQTVEVMGDDTFGLERFSRILRIGLGEYQIGLVPASLDQVIVGSAGRFRSHEIKAMFLLGVNDGVFPSAALTEGILSDQDRAALSHIGLELANDTRTQAFDEQLLVYRALTTAGRYLRISWAIADQEGRTLRPSTLISRLKKLFPAITQDSDILPAGTPEEEMALIAGKNPTFRHMVTALRKRLDGRSVHPVWRIVYGWYASREDWKPKCESALVSLSYRNVAQRVRQENVRALYGDPALSSVSRLEKYTSCPFSFYVQYGLGARERKVYRLSPPDVGTFMHAVIERFSRLLARQRLSWREIGKDQCLAMVSDIVDDMLGMMRGSGIAASRRYTALAARLKRVVGRAVWIIAEHIRMGSFEPVDYEVGFGEGEKYPPIVIELPSGEHIHLRGRVDRVDALETPEGTYLRIIDYKSGYKDFRLSDVYYGLQIQLITYLNALWEAYENRDDNGDPRGACTPAGVLYFKIDDPIIKSTSRMSEEEIEKAIRRQLRMKGLILADVKLIKEMDHAIDGPSAIIPATLNKGDVIGKHTSGATREQFMLLRKHVNRLMTAICEEIMKGNVAISPYKKKKNTPCDYCGFRPICQFDAAMKDNRYRLLQDRSDEEIWSLMEQE</sequence>
<dbReference type="Gene3D" id="3.90.320.10">
    <property type="match status" value="1"/>
</dbReference>
<organism evidence="16 17">
    <name type="scientific">Thermoclostridium caenicola</name>
    <dbReference type="NCBI Taxonomy" id="659425"/>
    <lineage>
        <taxon>Bacteria</taxon>
        <taxon>Bacillati</taxon>
        <taxon>Bacillota</taxon>
        <taxon>Clostridia</taxon>
        <taxon>Eubacteriales</taxon>
        <taxon>Oscillospiraceae</taxon>
        <taxon>Thermoclostridium</taxon>
    </lineage>
</organism>
<dbReference type="Proteomes" id="UP000324781">
    <property type="component" value="Unassembled WGS sequence"/>
</dbReference>
<comment type="cofactor">
    <cofactor evidence="14">
        <name>[4Fe-4S] cluster</name>
        <dbReference type="ChEBI" id="CHEBI:49883"/>
    </cofactor>
    <text evidence="14">Binds 1 [4Fe-4S] cluster.</text>
</comment>
<comment type="similarity">
    <text evidence="14">Belongs to the helicase family. AddB/RexB type 1 subfamily.</text>
</comment>
<comment type="miscellaneous">
    <text evidence="14">Despite having conserved helicase domains, this subunit does not have helicase activity.</text>
</comment>
<keyword evidence="6 14" id="KW-0378">Hydrolase</keyword>
<keyword evidence="1 14" id="KW-0004">4Fe-4S</keyword>
<evidence type="ECO:0000256" key="5">
    <source>
        <dbReference type="ARBA" id="ARBA00022763"/>
    </source>
</evidence>
<keyword evidence="17" id="KW-1185">Reference proteome</keyword>
<dbReference type="InterPro" id="IPR014017">
    <property type="entry name" value="DNA_helicase_UvrD-like_C"/>
</dbReference>
<keyword evidence="5 14" id="KW-0227">DNA damage</keyword>
<keyword evidence="12 14" id="KW-0238">DNA-binding</keyword>
<keyword evidence="9 14" id="KW-0067">ATP-binding</keyword>
<evidence type="ECO:0000256" key="8">
    <source>
        <dbReference type="ARBA" id="ARBA00022839"/>
    </source>
</evidence>
<gene>
    <name evidence="14" type="primary">addB</name>
    <name evidence="16" type="ORF">SAMN05444373_1001114</name>
</gene>
<dbReference type="InterPro" id="IPR014140">
    <property type="entry name" value="DNA_helicase_suAddB"/>
</dbReference>
<feature type="domain" description="UvrD-like helicase C-terminal" evidence="15">
    <location>
        <begin position="275"/>
        <end position="574"/>
    </location>
</feature>
<keyword evidence="2 14" id="KW-0540">Nuclease</keyword>
<dbReference type="PROSITE" id="PS51217">
    <property type="entry name" value="UVRD_HELICASE_CTER"/>
    <property type="match status" value="1"/>
</dbReference>
<evidence type="ECO:0000256" key="6">
    <source>
        <dbReference type="ARBA" id="ARBA00022801"/>
    </source>
</evidence>
<reference evidence="16 17" key="1">
    <citation type="submission" date="2016-11" db="EMBL/GenBank/DDBJ databases">
        <authorList>
            <person name="Varghese N."/>
            <person name="Submissions S."/>
        </authorList>
    </citation>
    <scope>NUCLEOTIDE SEQUENCE [LARGE SCALE GENOMIC DNA]</scope>
    <source>
        <strain evidence="16 17">DSM 19027</strain>
    </source>
</reference>
<evidence type="ECO:0000256" key="13">
    <source>
        <dbReference type="ARBA" id="ARBA00023204"/>
    </source>
</evidence>
<comment type="cofactor">
    <cofactor evidence="14">
        <name>Mg(2+)</name>
        <dbReference type="ChEBI" id="CHEBI:18420"/>
    </cofactor>
</comment>
<evidence type="ECO:0000256" key="1">
    <source>
        <dbReference type="ARBA" id="ARBA00022485"/>
    </source>
</evidence>
<dbReference type="GO" id="GO:0008409">
    <property type="term" value="F:5'-3' exonuclease activity"/>
    <property type="evidence" value="ECO:0007669"/>
    <property type="project" value="UniProtKB-UniRule"/>
</dbReference>
<dbReference type="Pfam" id="PF21445">
    <property type="entry name" value="ADDB_N"/>
    <property type="match status" value="1"/>
</dbReference>
<dbReference type="AlphaFoldDB" id="A0A1M6AP56"/>
<dbReference type="Gene3D" id="3.40.50.300">
    <property type="entry name" value="P-loop containing nucleotide triphosphate hydrolases"/>
    <property type="match status" value="3"/>
</dbReference>
<dbReference type="InterPro" id="IPR011604">
    <property type="entry name" value="PDDEXK-like_dom_sf"/>
</dbReference>
<evidence type="ECO:0000313" key="16">
    <source>
        <dbReference type="EMBL" id="SHI38299.1"/>
    </source>
</evidence>
<evidence type="ECO:0000256" key="10">
    <source>
        <dbReference type="ARBA" id="ARBA00023004"/>
    </source>
</evidence>
<evidence type="ECO:0000259" key="15">
    <source>
        <dbReference type="PROSITE" id="PS51217"/>
    </source>
</evidence>
<evidence type="ECO:0000256" key="9">
    <source>
        <dbReference type="ARBA" id="ARBA00022840"/>
    </source>
</evidence>
<comment type="subunit">
    <text evidence="14">Heterodimer of AddA and AddB.</text>
</comment>
<feature type="binding site" evidence="14">
    <location>
        <position position="1112"/>
    </location>
    <ligand>
        <name>[4Fe-4S] cluster</name>
        <dbReference type="ChEBI" id="CHEBI:49883"/>
    </ligand>
</feature>
<dbReference type="NCBIfam" id="TIGR02773">
    <property type="entry name" value="addB_Gpos"/>
    <property type="match status" value="1"/>
</dbReference>
<dbReference type="HAMAP" id="MF_01452">
    <property type="entry name" value="AddB_type1"/>
    <property type="match status" value="1"/>
</dbReference>
<dbReference type="RefSeq" id="WP_149677382.1">
    <property type="nucleotide sequence ID" value="NZ_DAONMB010000014.1"/>
</dbReference>
<dbReference type="InterPro" id="IPR049035">
    <property type="entry name" value="ADDB_N"/>
</dbReference>
<comment type="function">
    <text evidence="14">The heterodimer acts as both an ATP-dependent DNA helicase and an ATP-dependent, dual-direction single-stranded exonuclease. Recognizes the chi site generating a DNA molecule suitable for the initiation of homologous recombination. The AddB subunit has 5' -&gt; 3' nuclease activity but not helicase activity.</text>
</comment>
<feature type="binding site" evidence="14">
    <location>
        <position position="788"/>
    </location>
    <ligand>
        <name>[4Fe-4S] cluster</name>
        <dbReference type="ChEBI" id="CHEBI:49883"/>
    </ligand>
</feature>
<dbReference type="GO" id="GO:0004386">
    <property type="term" value="F:helicase activity"/>
    <property type="evidence" value="ECO:0007669"/>
    <property type="project" value="UniProtKB-KW"/>
</dbReference>
<dbReference type="SUPFAM" id="SSF52980">
    <property type="entry name" value="Restriction endonuclease-like"/>
    <property type="match status" value="1"/>
</dbReference>
<keyword evidence="7 14" id="KW-0347">Helicase</keyword>
<dbReference type="InterPro" id="IPR011335">
    <property type="entry name" value="Restrct_endonuc-II-like"/>
</dbReference>
<dbReference type="PANTHER" id="PTHR30591">
    <property type="entry name" value="RECBCD ENZYME SUBUNIT RECC"/>
    <property type="match status" value="1"/>
</dbReference>
<keyword evidence="13 14" id="KW-0234">DNA repair</keyword>
<feature type="binding site" evidence="14">
    <location>
        <position position="1115"/>
    </location>
    <ligand>
        <name>[4Fe-4S] cluster</name>
        <dbReference type="ChEBI" id="CHEBI:49883"/>
    </ligand>
</feature>
<dbReference type="GO" id="GO:0005524">
    <property type="term" value="F:ATP binding"/>
    <property type="evidence" value="ECO:0007669"/>
    <property type="project" value="UniProtKB-UniRule"/>
</dbReference>
<keyword evidence="3 14" id="KW-0479">Metal-binding</keyword>
<name>A0A1M6AP56_9FIRM</name>
<evidence type="ECO:0000256" key="14">
    <source>
        <dbReference type="HAMAP-Rule" id="MF_01452"/>
    </source>
</evidence>
<dbReference type="SUPFAM" id="SSF52540">
    <property type="entry name" value="P-loop containing nucleoside triphosphate hydrolases"/>
    <property type="match status" value="2"/>
</dbReference>
<dbReference type="Pfam" id="PF12705">
    <property type="entry name" value="PDDEXK_1"/>
    <property type="match status" value="1"/>
</dbReference>
<evidence type="ECO:0000256" key="11">
    <source>
        <dbReference type="ARBA" id="ARBA00023014"/>
    </source>
</evidence>
<dbReference type="OrthoDB" id="9758506at2"/>
<evidence type="ECO:0000256" key="12">
    <source>
        <dbReference type="ARBA" id="ARBA00023125"/>
    </source>
</evidence>
<evidence type="ECO:0000256" key="7">
    <source>
        <dbReference type="ARBA" id="ARBA00022806"/>
    </source>
</evidence>
<dbReference type="GO" id="GO:0000724">
    <property type="term" value="P:double-strand break repair via homologous recombination"/>
    <property type="evidence" value="ECO:0007669"/>
    <property type="project" value="UniProtKB-UniRule"/>
</dbReference>
<keyword evidence="4 14" id="KW-0547">Nucleotide-binding</keyword>
<protein>
    <recommendedName>
        <fullName evidence="14">ATP-dependent helicase/deoxyribonuclease subunit B</fullName>
        <ecNumber evidence="14">3.1.-.-</ecNumber>
    </recommendedName>
    <alternativeName>
        <fullName evidence="14">ATP-dependent helicase/nuclease subunit AddB</fullName>
    </alternativeName>
</protein>
<keyword evidence="8 14" id="KW-0269">Exonuclease</keyword>
<keyword evidence="11 14" id="KW-0411">Iron-sulfur</keyword>
<dbReference type="Gene3D" id="6.10.140.1030">
    <property type="match status" value="1"/>
</dbReference>
<dbReference type="GO" id="GO:0046872">
    <property type="term" value="F:metal ion binding"/>
    <property type="evidence" value="ECO:0007669"/>
    <property type="project" value="UniProtKB-KW"/>
</dbReference>
<dbReference type="PANTHER" id="PTHR30591:SF1">
    <property type="entry name" value="RECBCD ENZYME SUBUNIT RECC"/>
    <property type="match status" value="1"/>
</dbReference>
<dbReference type="InterPro" id="IPR038726">
    <property type="entry name" value="PDDEXK_AddAB-type"/>
</dbReference>
<dbReference type="EMBL" id="FQZP01000001">
    <property type="protein sequence ID" value="SHI38299.1"/>
    <property type="molecule type" value="Genomic_DNA"/>
</dbReference>
<evidence type="ECO:0000313" key="17">
    <source>
        <dbReference type="Proteomes" id="UP000324781"/>
    </source>
</evidence>